<keyword evidence="3" id="KW-1185">Reference proteome</keyword>
<organism evidence="2 3">
    <name type="scientific">Pseudotamlana carrageenivorans</name>
    <dbReference type="NCBI Taxonomy" id="2069432"/>
    <lineage>
        <taxon>Bacteria</taxon>
        <taxon>Pseudomonadati</taxon>
        <taxon>Bacteroidota</taxon>
        <taxon>Flavobacteriia</taxon>
        <taxon>Flavobacteriales</taxon>
        <taxon>Flavobacteriaceae</taxon>
        <taxon>Pseudotamlana</taxon>
    </lineage>
</organism>
<name>A0A2I7SED6_9FLAO</name>
<dbReference type="KEGG" id="taj:C1A40_01595"/>
<reference evidence="3" key="1">
    <citation type="submission" date="2018-01" db="EMBL/GenBank/DDBJ databases">
        <title>Complete genome of Tamlana sp. UJ94.</title>
        <authorList>
            <person name="Jung J."/>
            <person name="Chung D."/>
            <person name="Bae S.S."/>
            <person name="Baek K."/>
        </authorList>
    </citation>
    <scope>NUCLEOTIDE SEQUENCE [LARGE SCALE GENOMIC DNA]</scope>
    <source>
        <strain evidence="3">UJ94</strain>
    </source>
</reference>
<dbReference type="EMBL" id="CP025938">
    <property type="protein sequence ID" value="AUS04248.1"/>
    <property type="molecule type" value="Genomic_DNA"/>
</dbReference>
<dbReference type="OrthoDB" id="1110431at2"/>
<protein>
    <submittedName>
        <fullName evidence="2">Uncharacterized protein</fullName>
    </submittedName>
</protein>
<sequence length="83" mass="9340">MKPIKGSDWNFGKWATSMSSVYPGNAELLIAYYISTVFSDLICKANFGYFPLLFLFGKRQSGKSTAARSIMYMFGKPPMEYGN</sequence>
<keyword evidence="1" id="KW-0812">Transmembrane</keyword>
<keyword evidence="1" id="KW-1133">Transmembrane helix</keyword>
<dbReference type="Proteomes" id="UP000236592">
    <property type="component" value="Chromosome"/>
</dbReference>
<accession>A0A2I7SED6</accession>
<keyword evidence="1" id="KW-0472">Membrane</keyword>
<dbReference type="RefSeq" id="WP_102994364.1">
    <property type="nucleotide sequence ID" value="NZ_CP025938.1"/>
</dbReference>
<evidence type="ECO:0000313" key="2">
    <source>
        <dbReference type="EMBL" id="AUS04248.1"/>
    </source>
</evidence>
<dbReference type="AlphaFoldDB" id="A0A2I7SED6"/>
<gene>
    <name evidence="2" type="ORF">C1A40_01595</name>
</gene>
<evidence type="ECO:0000313" key="3">
    <source>
        <dbReference type="Proteomes" id="UP000236592"/>
    </source>
</evidence>
<evidence type="ECO:0000256" key="1">
    <source>
        <dbReference type="SAM" id="Phobius"/>
    </source>
</evidence>
<feature type="transmembrane region" description="Helical" evidence="1">
    <location>
        <begin position="30"/>
        <end position="56"/>
    </location>
</feature>
<proteinExistence type="predicted"/>